<protein>
    <submittedName>
        <fullName evidence="1">Uncharacterized protein</fullName>
    </submittedName>
</protein>
<accession>A0ABY9D7F5</accession>
<reference evidence="1 2" key="1">
    <citation type="journal article" date="2023" name="Hortic Res">
        <title>The complete reference genome for grapevine (Vitis vinifera L.) genetics and breeding.</title>
        <authorList>
            <person name="Shi X."/>
            <person name="Cao S."/>
            <person name="Wang X."/>
            <person name="Huang S."/>
            <person name="Wang Y."/>
            <person name="Liu Z."/>
            <person name="Liu W."/>
            <person name="Leng X."/>
            <person name="Peng Y."/>
            <person name="Wang N."/>
            <person name="Wang Y."/>
            <person name="Ma Z."/>
            <person name="Xu X."/>
            <person name="Zhang F."/>
            <person name="Xue H."/>
            <person name="Zhong H."/>
            <person name="Wang Y."/>
            <person name="Zhang K."/>
            <person name="Velt A."/>
            <person name="Avia K."/>
            <person name="Holtgrawe D."/>
            <person name="Grimplet J."/>
            <person name="Matus J.T."/>
            <person name="Ware D."/>
            <person name="Wu X."/>
            <person name="Wang H."/>
            <person name="Liu C."/>
            <person name="Fang Y."/>
            <person name="Rustenholz C."/>
            <person name="Cheng Z."/>
            <person name="Xiao H."/>
            <person name="Zhou Y."/>
        </authorList>
    </citation>
    <scope>NUCLEOTIDE SEQUENCE [LARGE SCALE GENOMIC DNA]</scope>
    <source>
        <strain evidence="2">cv. Pinot noir / PN40024</strain>
        <tissue evidence="1">Leaf</tissue>
    </source>
</reference>
<dbReference type="Proteomes" id="UP001227230">
    <property type="component" value="Chromosome 14"/>
</dbReference>
<dbReference type="EMBL" id="CP126661">
    <property type="protein sequence ID" value="WKA03483.1"/>
    <property type="molecule type" value="Genomic_DNA"/>
</dbReference>
<gene>
    <name evidence="1" type="ORF">VitviT2T_021590</name>
</gene>
<evidence type="ECO:0000313" key="1">
    <source>
        <dbReference type="EMBL" id="WKA03483.1"/>
    </source>
</evidence>
<organism evidence="1 2">
    <name type="scientific">Vitis vinifera</name>
    <name type="common">Grape</name>
    <dbReference type="NCBI Taxonomy" id="29760"/>
    <lineage>
        <taxon>Eukaryota</taxon>
        <taxon>Viridiplantae</taxon>
        <taxon>Streptophyta</taxon>
        <taxon>Embryophyta</taxon>
        <taxon>Tracheophyta</taxon>
        <taxon>Spermatophyta</taxon>
        <taxon>Magnoliopsida</taxon>
        <taxon>eudicotyledons</taxon>
        <taxon>Gunneridae</taxon>
        <taxon>Pentapetalae</taxon>
        <taxon>rosids</taxon>
        <taxon>Vitales</taxon>
        <taxon>Vitaceae</taxon>
        <taxon>Viteae</taxon>
        <taxon>Vitis</taxon>
    </lineage>
</organism>
<evidence type="ECO:0000313" key="2">
    <source>
        <dbReference type="Proteomes" id="UP001227230"/>
    </source>
</evidence>
<keyword evidence="2" id="KW-1185">Reference proteome</keyword>
<name>A0ABY9D7F5_VITVI</name>
<sequence>MQIGNLRIGSSRWGCNYGDACFPNRNLLRFFWSGLRHHRPREERILVSGAWECLRPPFLHLFDVPTFPISRSDLPTFLIRCSINCRGIVKIHRRLRNRCRLLHRSCHPLTLSLRPVLRQRGLHLGRNPKPPHRKLSTAPFLIGSTVFALKSTPENKQSPSFEIIESPDLPVLASVPIVCG</sequence>
<proteinExistence type="predicted"/>